<evidence type="ECO:0000256" key="1">
    <source>
        <dbReference type="SAM" id="MobiDB-lite"/>
    </source>
</evidence>
<dbReference type="RefSeq" id="WP_015363474.1">
    <property type="nucleotide sequence ID" value="NZ_CAJXYO010000009.1"/>
</dbReference>
<sequence length="42" mass="4994">MNKKFERKTKDQPLSSFGDTKTKNRDFSLETETIKDKQEKSK</sequence>
<organism evidence="2 3">
    <name type="scientific">Nonlabens dokdonensis</name>
    <dbReference type="NCBI Taxonomy" id="328515"/>
    <lineage>
        <taxon>Bacteria</taxon>
        <taxon>Pseudomonadati</taxon>
        <taxon>Bacteroidota</taxon>
        <taxon>Flavobacteriia</taxon>
        <taxon>Flavobacteriales</taxon>
        <taxon>Flavobacteriaceae</taxon>
        <taxon>Nonlabens</taxon>
    </lineage>
</organism>
<comment type="caution">
    <text evidence="2">The sequence shown here is derived from an EMBL/GenBank/DDBJ whole genome shotgun (WGS) entry which is preliminary data.</text>
</comment>
<name>A0ABX5PUH9_9FLAO</name>
<dbReference type="EMBL" id="QKZR01000007">
    <property type="protein sequence ID" value="PZX37049.1"/>
    <property type="molecule type" value="Genomic_DNA"/>
</dbReference>
<gene>
    <name evidence="2" type="ORF">LX97_03071</name>
</gene>
<evidence type="ECO:0000313" key="2">
    <source>
        <dbReference type="EMBL" id="PZX37049.1"/>
    </source>
</evidence>
<proteinExistence type="predicted"/>
<dbReference type="Proteomes" id="UP000248584">
    <property type="component" value="Unassembled WGS sequence"/>
</dbReference>
<evidence type="ECO:0000313" key="3">
    <source>
        <dbReference type="Proteomes" id="UP000248584"/>
    </source>
</evidence>
<protein>
    <submittedName>
        <fullName evidence="2">Uncharacterized protein</fullName>
    </submittedName>
</protein>
<feature type="region of interest" description="Disordered" evidence="1">
    <location>
        <begin position="1"/>
        <end position="42"/>
    </location>
</feature>
<keyword evidence="3" id="KW-1185">Reference proteome</keyword>
<accession>A0ABX5PUH9</accession>
<feature type="compositionally biased region" description="Basic and acidic residues" evidence="1">
    <location>
        <begin position="20"/>
        <end position="42"/>
    </location>
</feature>
<reference evidence="2 3" key="1">
    <citation type="submission" date="2018-06" db="EMBL/GenBank/DDBJ databases">
        <title>Genomic Encyclopedia of Archaeal and Bacterial Type Strains, Phase II (KMG-II): from individual species to whole genera.</title>
        <authorList>
            <person name="Goeker M."/>
        </authorList>
    </citation>
    <scope>NUCLEOTIDE SEQUENCE [LARGE SCALE GENOMIC DNA]</scope>
    <source>
        <strain evidence="2 3">DSM 17205</strain>
    </source>
</reference>